<dbReference type="EMBL" id="UYJE01009585">
    <property type="protein sequence ID" value="VDI74682.1"/>
    <property type="molecule type" value="Genomic_DNA"/>
</dbReference>
<keyword evidence="2" id="KW-1133">Transmembrane helix</keyword>
<keyword evidence="2" id="KW-0812">Transmembrane</keyword>
<protein>
    <recommendedName>
        <fullName evidence="3">SUEL-type lectin domain-containing protein</fullName>
    </recommendedName>
</protein>
<dbReference type="Gene3D" id="2.60.120.740">
    <property type="match status" value="1"/>
</dbReference>
<keyword evidence="2" id="KW-0472">Membrane</keyword>
<dbReference type="CDD" id="cd22823">
    <property type="entry name" value="Gal_Rha_Lectin"/>
    <property type="match status" value="1"/>
</dbReference>
<dbReference type="PROSITE" id="PS50228">
    <property type="entry name" value="SUEL_LECTIN"/>
    <property type="match status" value="1"/>
</dbReference>
<evidence type="ECO:0000256" key="1">
    <source>
        <dbReference type="SAM" id="MobiDB-lite"/>
    </source>
</evidence>
<proteinExistence type="predicted"/>
<feature type="transmembrane region" description="Helical" evidence="2">
    <location>
        <begin position="173"/>
        <end position="196"/>
    </location>
</feature>
<dbReference type="GO" id="GO:0030246">
    <property type="term" value="F:carbohydrate binding"/>
    <property type="evidence" value="ECO:0007669"/>
    <property type="project" value="InterPro"/>
</dbReference>
<dbReference type="OrthoDB" id="10462148at2759"/>
<dbReference type="InterPro" id="IPR043159">
    <property type="entry name" value="Lectin_gal-bd_sf"/>
</dbReference>
<evidence type="ECO:0000313" key="4">
    <source>
        <dbReference type="EMBL" id="VDI74682.1"/>
    </source>
</evidence>
<evidence type="ECO:0000313" key="5">
    <source>
        <dbReference type="Proteomes" id="UP000596742"/>
    </source>
</evidence>
<feature type="domain" description="SUEL-type lectin" evidence="3">
    <location>
        <begin position="1"/>
        <end position="74"/>
    </location>
</feature>
<name>A0A8B6H784_MYTGA</name>
<dbReference type="Proteomes" id="UP000596742">
    <property type="component" value="Unassembled WGS sequence"/>
</dbReference>
<accession>A0A8B6H784</accession>
<dbReference type="Pfam" id="PF02140">
    <property type="entry name" value="SUEL_Lectin"/>
    <property type="match status" value="1"/>
</dbReference>
<reference evidence="4" key="1">
    <citation type="submission" date="2018-11" db="EMBL/GenBank/DDBJ databases">
        <authorList>
            <person name="Alioto T."/>
            <person name="Alioto T."/>
        </authorList>
    </citation>
    <scope>NUCLEOTIDE SEQUENCE</scope>
</reference>
<evidence type="ECO:0000256" key="2">
    <source>
        <dbReference type="SAM" id="Phobius"/>
    </source>
</evidence>
<comment type="caution">
    <text evidence="4">The sequence shown here is derived from an EMBL/GenBank/DDBJ whole genome shotgun (WGS) entry which is preliminary data.</text>
</comment>
<organism evidence="4 5">
    <name type="scientific">Mytilus galloprovincialis</name>
    <name type="common">Mediterranean mussel</name>
    <dbReference type="NCBI Taxonomy" id="29158"/>
    <lineage>
        <taxon>Eukaryota</taxon>
        <taxon>Metazoa</taxon>
        <taxon>Spiralia</taxon>
        <taxon>Lophotrochozoa</taxon>
        <taxon>Mollusca</taxon>
        <taxon>Bivalvia</taxon>
        <taxon>Autobranchia</taxon>
        <taxon>Pteriomorphia</taxon>
        <taxon>Mytilida</taxon>
        <taxon>Mytiloidea</taxon>
        <taxon>Mytilidae</taxon>
        <taxon>Mytilinae</taxon>
        <taxon>Mytilus</taxon>
    </lineage>
</organism>
<feature type="region of interest" description="Disordered" evidence="1">
    <location>
        <begin position="117"/>
        <end position="138"/>
    </location>
</feature>
<feature type="compositionally biased region" description="Basic and acidic residues" evidence="1">
    <location>
        <begin position="125"/>
        <end position="136"/>
    </location>
</feature>
<gene>
    <name evidence="4" type="ORF">MGAL_10B078053</name>
</gene>
<dbReference type="InterPro" id="IPR000922">
    <property type="entry name" value="Lectin_gal-bd_dom"/>
</dbReference>
<dbReference type="AlphaFoldDB" id="A0A8B6H784"/>
<sequence length="321" mass="36781">MFDEANFGRGHSDNICSSVWGLEQSNCDNHKNTLGVLNAECREEQKCVFKVEKKKFENQCWGTTKYLKVRYHCKRKVNQEPTGITGERIISDRQIITSLWSNASQTTKINTVTSFQTENAPRSTQKIDQDKQHNEDTNNADKYTVTSFLAEKAPRSTQMTKLVMQHDKDLEDFTIIGIVLSGALLLIFLLIGALLFKRYKKPKQQQGSKRIDVIEMNIESENRNQYNYSEVNAQSMGNNANQTVDDGVANRQNQMENDYDVSSHVLTRTENEPLTYDVHVSDNTYNVTETSGNEPKDDVNNTYDHFSENKPKISMILLRTK</sequence>
<keyword evidence="5" id="KW-1185">Reference proteome</keyword>
<evidence type="ECO:0000259" key="3">
    <source>
        <dbReference type="PROSITE" id="PS50228"/>
    </source>
</evidence>